<proteinExistence type="predicted"/>
<evidence type="ECO:0000313" key="1">
    <source>
        <dbReference type="Proteomes" id="UP000492821"/>
    </source>
</evidence>
<dbReference type="WBParaSite" id="Pan_g23412.t1">
    <property type="protein sequence ID" value="Pan_g23412.t1"/>
    <property type="gene ID" value="Pan_g23412"/>
</dbReference>
<evidence type="ECO:0000313" key="2">
    <source>
        <dbReference type="WBParaSite" id="Pan_g23412.t1"/>
    </source>
</evidence>
<organism evidence="1 2">
    <name type="scientific">Panagrellus redivivus</name>
    <name type="common">Microworm</name>
    <dbReference type="NCBI Taxonomy" id="6233"/>
    <lineage>
        <taxon>Eukaryota</taxon>
        <taxon>Metazoa</taxon>
        <taxon>Ecdysozoa</taxon>
        <taxon>Nematoda</taxon>
        <taxon>Chromadorea</taxon>
        <taxon>Rhabditida</taxon>
        <taxon>Tylenchina</taxon>
        <taxon>Panagrolaimomorpha</taxon>
        <taxon>Panagrolaimoidea</taxon>
        <taxon>Panagrolaimidae</taxon>
        <taxon>Panagrellus</taxon>
    </lineage>
</organism>
<name>A0A7E4ZXL4_PANRE</name>
<dbReference type="Proteomes" id="UP000492821">
    <property type="component" value="Unassembled WGS sequence"/>
</dbReference>
<sequence length="72" mass="7902">MKNVIEKGKKYYLSLASGSKGHNTLHTEADKDSEVIDGVILGGEKKAFGIRSYLHQFYLSPTAEEVEASGAW</sequence>
<accession>A0A7E4ZXL4</accession>
<reference evidence="1" key="1">
    <citation type="journal article" date="2013" name="Genetics">
        <title>The draft genome and transcriptome of Panagrellus redivivus are shaped by the harsh demands of a free-living lifestyle.</title>
        <authorList>
            <person name="Srinivasan J."/>
            <person name="Dillman A.R."/>
            <person name="Macchietto M.G."/>
            <person name="Heikkinen L."/>
            <person name="Lakso M."/>
            <person name="Fracchia K.M."/>
            <person name="Antoshechkin I."/>
            <person name="Mortazavi A."/>
            <person name="Wong G."/>
            <person name="Sternberg P.W."/>
        </authorList>
    </citation>
    <scope>NUCLEOTIDE SEQUENCE [LARGE SCALE GENOMIC DNA]</scope>
    <source>
        <strain evidence="1">MT8872</strain>
    </source>
</reference>
<dbReference type="AlphaFoldDB" id="A0A7E4ZXL4"/>
<reference evidence="2" key="2">
    <citation type="submission" date="2020-10" db="UniProtKB">
        <authorList>
            <consortium name="WormBaseParasite"/>
        </authorList>
    </citation>
    <scope>IDENTIFICATION</scope>
</reference>
<protein>
    <submittedName>
        <fullName evidence="2">Peptidase S1 domain-containing protein</fullName>
    </submittedName>
</protein>
<keyword evidence="1" id="KW-1185">Reference proteome</keyword>